<evidence type="ECO:0000259" key="4">
    <source>
        <dbReference type="PROSITE" id="PS50995"/>
    </source>
</evidence>
<evidence type="ECO:0000313" key="6">
    <source>
        <dbReference type="Proteomes" id="UP000309138"/>
    </source>
</evidence>
<keyword evidence="3" id="KW-0804">Transcription</keyword>
<dbReference type="InterPro" id="IPR039422">
    <property type="entry name" value="MarR/SlyA-like"/>
</dbReference>
<sequence>MTRATRPEPAPMIFGATYTATPKMAATRRVMLVGRRYRRLLDQALREAGYSQVRWEILHAIAMEGESTLMEIASRIGLEAPSIVGTMEKLDSGGYLERHANGADRRSRIIRLTNKGKEAVEIMTGIVAREREKLWAGVAPADIDTMLSVLNRMRDNLWEGERPAR</sequence>
<keyword evidence="6" id="KW-1185">Reference proteome</keyword>
<dbReference type="Pfam" id="PF12802">
    <property type="entry name" value="MarR_2"/>
    <property type="match status" value="1"/>
</dbReference>
<organism evidence="5 6">
    <name type="scientific">Sphingomonas baiyangensis</name>
    <dbReference type="NCBI Taxonomy" id="2572576"/>
    <lineage>
        <taxon>Bacteria</taxon>
        <taxon>Pseudomonadati</taxon>
        <taxon>Pseudomonadota</taxon>
        <taxon>Alphaproteobacteria</taxon>
        <taxon>Sphingomonadales</taxon>
        <taxon>Sphingomonadaceae</taxon>
        <taxon>Sphingomonas</taxon>
    </lineage>
</organism>
<dbReference type="SMART" id="SM00347">
    <property type="entry name" value="HTH_MARR"/>
    <property type="match status" value="1"/>
</dbReference>
<reference evidence="5 6" key="1">
    <citation type="submission" date="2019-04" db="EMBL/GenBank/DDBJ databases">
        <authorList>
            <person name="Yang Y."/>
            <person name="Wei D."/>
        </authorList>
    </citation>
    <scope>NUCLEOTIDE SEQUENCE [LARGE SCALE GENOMIC DNA]</scope>
    <source>
        <strain evidence="5 6">L-1-4w-11</strain>
    </source>
</reference>
<dbReference type="GO" id="GO:0003677">
    <property type="term" value="F:DNA binding"/>
    <property type="evidence" value="ECO:0007669"/>
    <property type="project" value="UniProtKB-KW"/>
</dbReference>
<protein>
    <submittedName>
        <fullName evidence="5">MarR family transcriptional regulator</fullName>
    </submittedName>
</protein>
<evidence type="ECO:0000256" key="3">
    <source>
        <dbReference type="ARBA" id="ARBA00023163"/>
    </source>
</evidence>
<dbReference type="PANTHER" id="PTHR33164:SF64">
    <property type="entry name" value="TRANSCRIPTIONAL REGULATOR SLYA"/>
    <property type="match status" value="1"/>
</dbReference>
<dbReference type="EMBL" id="SWKR01000002">
    <property type="protein sequence ID" value="TKD49880.1"/>
    <property type="molecule type" value="Genomic_DNA"/>
</dbReference>
<dbReference type="GO" id="GO:0003700">
    <property type="term" value="F:DNA-binding transcription factor activity"/>
    <property type="evidence" value="ECO:0007669"/>
    <property type="project" value="InterPro"/>
</dbReference>
<dbReference type="AlphaFoldDB" id="A0A4U1L171"/>
<dbReference type="SUPFAM" id="SSF46785">
    <property type="entry name" value="Winged helix' DNA-binding domain"/>
    <property type="match status" value="1"/>
</dbReference>
<dbReference type="Gene3D" id="1.10.10.10">
    <property type="entry name" value="Winged helix-like DNA-binding domain superfamily/Winged helix DNA-binding domain"/>
    <property type="match status" value="1"/>
</dbReference>
<proteinExistence type="predicted"/>
<dbReference type="PROSITE" id="PS50995">
    <property type="entry name" value="HTH_MARR_2"/>
    <property type="match status" value="1"/>
</dbReference>
<comment type="caution">
    <text evidence="5">The sequence shown here is derived from an EMBL/GenBank/DDBJ whole genome shotgun (WGS) entry which is preliminary data.</text>
</comment>
<name>A0A4U1L171_9SPHN</name>
<dbReference type="InterPro" id="IPR036390">
    <property type="entry name" value="WH_DNA-bd_sf"/>
</dbReference>
<keyword evidence="1" id="KW-0805">Transcription regulation</keyword>
<dbReference type="InterPro" id="IPR000835">
    <property type="entry name" value="HTH_MarR-typ"/>
</dbReference>
<evidence type="ECO:0000256" key="2">
    <source>
        <dbReference type="ARBA" id="ARBA00023125"/>
    </source>
</evidence>
<evidence type="ECO:0000313" key="5">
    <source>
        <dbReference type="EMBL" id="TKD49880.1"/>
    </source>
</evidence>
<dbReference type="Proteomes" id="UP000309138">
    <property type="component" value="Unassembled WGS sequence"/>
</dbReference>
<feature type="domain" description="HTH marR-type" evidence="4">
    <location>
        <begin position="23"/>
        <end position="155"/>
    </location>
</feature>
<dbReference type="GO" id="GO:0006950">
    <property type="term" value="P:response to stress"/>
    <property type="evidence" value="ECO:0007669"/>
    <property type="project" value="TreeGrafter"/>
</dbReference>
<dbReference type="InterPro" id="IPR036388">
    <property type="entry name" value="WH-like_DNA-bd_sf"/>
</dbReference>
<dbReference type="RefSeq" id="WP_136941822.1">
    <property type="nucleotide sequence ID" value="NZ_SWKR01000002.1"/>
</dbReference>
<dbReference type="OrthoDB" id="7427954at2"/>
<accession>A0A4U1L171</accession>
<evidence type="ECO:0000256" key="1">
    <source>
        <dbReference type="ARBA" id="ARBA00023015"/>
    </source>
</evidence>
<keyword evidence="2" id="KW-0238">DNA-binding</keyword>
<dbReference type="PANTHER" id="PTHR33164">
    <property type="entry name" value="TRANSCRIPTIONAL REGULATOR, MARR FAMILY"/>
    <property type="match status" value="1"/>
</dbReference>
<gene>
    <name evidence="5" type="ORF">FBR43_03170</name>
</gene>
<dbReference type="PRINTS" id="PR00598">
    <property type="entry name" value="HTHMARR"/>
</dbReference>